<protein>
    <recommendedName>
        <fullName evidence="8">DoxX-like family protein</fullName>
    </recommendedName>
</protein>
<evidence type="ECO:0000256" key="2">
    <source>
        <dbReference type="ARBA" id="ARBA00022692"/>
    </source>
</evidence>
<comment type="caution">
    <text evidence="6">The sequence shown here is derived from an EMBL/GenBank/DDBJ whole genome shotgun (WGS) entry which is preliminary data.</text>
</comment>
<reference evidence="6 7" key="1">
    <citation type="submission" date="2014-02" db="EMBL/GenBank/DDBJ databases">
        <title>The small core and large imbalanced accessory genome model reveals a collaborative survival strategy of Sorangium cellulosum strains in nature.</title>
        <authorList>
            <person name="Han K."/>
            <person name="Peng R."/>
            <person name="Blom J."/>
            <person name="Li Y.-Z."/>
        </authorList>
    </citation>
    <scope>NUCLEOTIDE SEQUENCE [LARGE SCALE GENOMIC DNA]</scope>
    <source>
        <strain evidence="6 7">So0007-03</strain>
    </source>
</reference>
<dbReference type="PIRSF" id="PIRSF030066">
    <property type="entry name" value="UCP030066"/>
    <property type="match status" value="1"/>
</dbReference>
<feature type="transmembrane region" description="Helical" evidence="5">
    <location>
        <begin position="46"/>
        <end position="65"/>
    </location>
</feature>
<dbReference type="AlphaFoldDB" id="A0A150U1C0"/>
<gene>
    <name evidence="6" type="ORF">BE21_10620</name>
</gene>
<evidence type="ECO:0000256" key="5">
    <source>
        <dbReference type="SAM" id="Phobius"/>
    </source>
</evidence>
<feature type="transmembrane region" description="Helical" evidence="5">
    <location>
        <begin position="7"/>
        <end position="26"/>
    </location>
</feature>
<sequence>MNDKARTIGYWISTGLLGFGVASGGVADLAGSPQVLEGMAHLGYPAYLATILGVWKVLGAVALLAPRFPRLKEWAYAGIVFDLTGAAASHAAVGDAAGQVMTPLVLVAVAAASWALRPEGRRLAGAPSREAEARVGEPALAT</sequence>
<keyword evidence="4 5" id="KW-0472">Membrane</keyword>
<proteinExistence type="predicted"/>
<dbReference type="GO" id="GO:0016020">
    <property type="term" value="C:membrane"/>
    <property type="evidence" value="ECO:0007669"/>
    <property type="project" value="UniProtKB-SubCell"/>
</dbReference>
<accession>A0A150U1C0</accession>
<organism evidence="6 7">
    <name type="scientific">Sorangium cellulosum</name>
    <name type="common">Polyangium cellulosum</name>
    <dbReference type="NCBI Taxonomy" id="56"/>
    <lineage>
        <taxon>Bacteria</taxon>
        <taxon>Pseudomonadati</taxon>
        <taxon>Myxococcota</taxon>
        <taxon>Polyangia</taxon>
        <taxon>Polyangiales</taxon>
        <taxon>Polyangiaceae</taxon>
        <taxon>Sorangium</taxon>
    </lineage>
</organism>
<comment type="subcellular location">
    <subcellularLocation>
        <location evidence="1">Membrane</location>
        <topology evidence="1">Multi-pass membrane protein</topology>
    </subcellularLocation>
</comment>
<dbReference type="Pfam" id="PF13564">
    <property type="entry name" value="DoxX_2"/>
    <property type="match status" value="1"/>
</dbReference>
<evidence type="ECO:0000313" key="7">
    <source>
        <dbReference type="Proteomes" id="UP000075502"/>
    </source>
</evidence>
<dbReference type="InterPro" id="IPR032808">
    <property type="entry name" value="DoxX"/>
</dbReference>
<dbReference type="Proteomes" id="UP000075502">
    <property type="component" value="Unassembled WGS sequence"/>
</dbReference>
<evidence type="ECO:0000256" key="3">
    <source>
        <dbReference type="ARBA" id="ARBA00022989"/>
    </source>
</evidence>
<evidence type="ECO:0008006" key="8">
    <source>
        <dbReference type="Google" id="ProtNLM"/>
    </source>
</evidence>
<dbReference type="EMBL" id="JEME01000268">
    <property type="protein sequence ID" value="KYG10666.1"/>
    <property type="molecule type" value="Genomic_DNA"/>
</dbReference>
<evidence type="ECO:0000313" key="6">
    <source>
        <dbReference type="EMBL" id="KYG10666.1"/>
    </source>
</evidence>
<name>A0A150U1C0_SORCE</name>
<dbReference type="InterPro" id="IPR016944">
    <property type="entry name" value="UCP030066"/>
</dbReference>
<keyword evidence="2 5" id="KW-0812">Transmembrane</keyword>
<keyword evidence="3 5" id="KW-1133">Transmembrane helix</keyword>
<evidence type="ECO:0000256" key="1">
    <source>
        <dbReference type="ARBA" id="ARBA00004141"/>
    </source>
</evidence>
<evidence type="ECO:0000256" key="4">
    <source>
        <dbReference type="ARBA" id="ARBA00023136"/>
    </source>
</evidence>